<feature type="compositionally biased region" description="Basic and acidic residues" evidence="8">
    <location>
        <begin position="84"/>
        <end position="98"/>
    </location>
</feature>
<feature type="compositionally biased region" description="Polar residues" evidence="8">
    <location>
        <begin position="629"/>
        <end position="654"/>
    </location>
</feature>
<evidence type="ECO:0000256" key="7">
    <source>
        <dbReference type="PIRNR" id="PIRNR025218"/>
    </source>
</evidence>
<dbReference type="EMBL" id="KI392812">
    <property type="protein sequence ID" value="ERN10634.1"/>
    <property type="molecule type" value="Genomic_DNA"/>
</dbReference>
<dbReference type="HOGENOM" id="CLU_006737_2_0_1"/>
<dbReference type="InterPro" id="IPR004082">
    <property type="entry name" value="OBERON"/>
</dbReference>
<feature type="region of interest" description="Disordered" evidence="8">
    <location>
        <begin position="469"/>
        <end position="488"/>
    </location>
</feature>
<keyword evidence="2 7" id="KW-0479">Metal-binding</keyword>
<dbReference type="Gramene" id="ERN10634">
    <property type="protein sequence ID" value="ERN10634"/>
    <property type="gene ID" value="AMTR_s00028p00190780"/>
</dbReference>
<feature type="compositionally biased region" description="Polar residues" evidence="8">
    <location>
        <begin position="1"/>
        <end position="10"/>
    </location>
</feature>
<dbReference type="SMART" id="SM00249">
    <property type="entry name" value="PHD"/>
    <property type="match status" value="1"/>
</dbReference>
<dbReference type="CDD" id="cd15612">
    <property type="entry name" value="PHD_OBE1_like"/>
    <property type="match status" value="1"/>
</dbReference>
<evidence type="ECO:0000256" key="8">
    <source>
        <dbReference type="SAM" id="MobiDB-lite"/>
    </source>
</evidence>
<evidence type="ECO:0000256" key="2">
    <source>
        <dbReference type="ARBA" id="ARBA00022723"/>
    </source>
</evidence>
<dbReference type="GO" id="GO:0010492">
    <property type="term" value="P:maintenance of shoot apical meristem identity"/>
    <property type="evidence" value="ECO:0000318"/>
    <property type="project" value="GO_Central"/>
</dbReference>
<reference evidence="11" key="1">
    <citation type="journal article" date="2013" name="Science">
        <title>The Amborella genome and the evolution of flowering plants.</title>
        <authorList>
            <consortium name="Amborella Genome Project"/>
        </authorList>
    </citation>
    <scope>NUCLEOTIDE SEQUENCE [LARGE SCALE GENOMIC DNA]</scope>
</reference>
<feature type="domain" description="Zinc finger PHD-type" evidence="9">
    <location>
        <begin position="255"/>
        <end position="315"/>
    </location>
</feature>
<evidence type="ECO:0000256" key="3">
    <source>
        <dbReference type="ARBA" id="ARBA00022771"/>
    </source>
</evidence>
<dbReference type="Pfam" id="PF16312">
    <property type="entry name" value="Oberon_cc"/>
    <property type="match status" value="1"/>
</dbReference>
<evidence type="ECO:0000313" key="11">
    <source>
        <dbReference type="Proteomes" id="UP000017836"/>
    </source>
</evidence>
<feature type="region of interest" description="Disordered" evidence="8">
    <location>
        <begin position="399"/>
        <end position="428"/>
    </location>
</feature>
<feature type="compositionally biased region" description="Polar residues" evidence="8">
    <location>
        <begin position="23"/>
        <end position="36"/>
    </location>
</feature>
<organism evidence="10 11">
    <name type="scientific">Amborella trichopoda</name>
    <dbReference type="NCBI Taxonomy" id="13333"/>
    <lineage>
        <taxon>Eukaryota</taxon>
        <taxon>Viridiplantae</taxon>
        <taxon>Streptophyta</taxon>
        <taxon>Embryophyta</taxon>
        <taxon>Tracheophyta</taxon>
        <taxon>Spermatophyta</taxon>
        <taxon>Magnoliopsida</taxon>
        <taxon>Amborellales</taxon>
        <taxon>Amborellaceae</taxon>
        <taxon>Amborella</taxon>
    </lineage>
</organism>
<dbReference type="PANTHER" id="PTHR21736:SF37">
    <property type="entry name" value="PROTEIN OBERON 2"/>
    <property type="match status" value="1"/>
</dbReference>
<sequence>MGTSSNASFHQQQPPMPPPRQQSRGNGLQTSLSLVSSDACGGSADNHEPASNTEHIRESPSESASSHETWPDENNRGEGTMENSGEHGKKALDKEKVIEEENNEPAVIRRVSSSDKITLLDVVREKIEIIAERMNSQSEELLESLKTELRTILEGTGGPQNREDIMILQKLVHGRTDLTANSLVRAHRVQLEILVAINTGIQAFLHPNVSLSQLCLIEIFSFKRCRNIACQNALPADDCSCEICRSRNGYCNLCMCTICSKFDFDVNTCRWIGCDVCAHWTHTDCAIRFGLISTGPGLKNGTGGSEMLFRCQACNRTSELLGWVKDVFQHCAPGWDRDALMRELDFVARIFRGSEDPRGRKLYWKCQDLLDRMKNGIVESTSCKSLLLFFQELEMESAKKPGGSAASDGTDDVSAAATGSTGPTMAPGEACRRIAEVVGEAVRKMEAVGEEKSRALKRARSSVEVCERELADKEREASELRSERQRQRRQVEELEAIVRLKQAEADMFRVKAGEARREAERLRQVASASIRGPSSEGERGPREEESAEGYLRMRLTEAEAEKRYIMERMRLQENGSSSLRLLMNNSVSESGAQQQQQQHQQQQQMLMLCKIQDLLKNVYGGAASGSKVEGQQQGSVAETAPPSSSFGNNTMKGM</sequence>
<evidence type="ECO:0000313" key="10">
    <source>
        <dbReference type="EMBL" id="ERN10634.1"/>
    </source>
</evidence>
<feature type="region of interest" description="Disordered" evidence="8">
    <location>
        <begin position="521"/>
        <end position="549"/>
    </location>
</feature>
<keyword evidence="4 7" id="KW-0862">Zinc</keyword>
<keyword evidence="3" id="KW-0863">Zinc-finger</keyword>
<dbReference type="InterPro" id="IPR001965">
    <property type="entry name" value="Znf_PHD"/>
</dbReference>
<keyword evidence="11" id="KW-1185">Reference proteome</keyword>
<dbReference type="Proteomes" id="UP000017836">
    <property type="component" value="Unassembled WGS sequence"/>
</dbReference>
<gene>
    <name evidence="10" type="ORF">AMTR_s00028p00190780</name>
</gene>
<dbReference type="eggNOG" id="ENOG502QSQF">
    <property type="taxonomic scope" value="Eukaryota"/>
</dbReference>
<comment type="subcellular location">
    <subcellularLocation>
        <location evidence="1 7">Nucleus</location>
    </subcellularLocation>
</comment>
<protein>
    <recommendedName>
        <fullName evidence="7">OBERON-like protein</fullName>
    </recommendedName>
</protein>
<keyword evidence="6 7" id="KW-0539">Nucleus</keyword>
<name>W1PS17_AMBTC</name>
<dbReference type="OMA" id="QPSSKML"/>
<keyword evidence="5" id="KW-0175">Coiled coil</keyword>
<dbReference type="PANTHER" id="PTHR21736">
    <property type="entry name" value="VERNALIZATION-INSENSITIVE PROTEIN 3"/>
    <property type="match status" value="1"/>
</dbReference>
<comment type="function">
    <text evidence="7">Probable transcription factor.</text>
</comment>
<proteinExistence type="predicted"/>
<dbReference type="AlphaFoldDB" id="W1PS17"/>
<dbReference type="InterPro" id="IPR032535">
    <property type="entry name" value="Oberon_CC"/>
</dbReference>
<evidence type="ECO:0000259" key="9">
    <source>
        <dbReference type="SMART" id="SM00249"/>
    </source>
</evidence>
<dbReference type="PRINTS" id="PR01544">
    <property type="entry name" value="ARATH130DUF"/>
</dbReference>
<dbReference type="InterPro" id="IPR047578">
    <property type="entry name" value="OBE1-like_PHD"/>
</dbReference>
<dbReference type="GO" id="GO:0010468">
    <property type="term" value="P:regulation of gene expression"/>
    <property type="evidence" value="ECO:0000318"/>
    <property type="project" value="GO_Central"/>
</dbReference>
<evidence type="ECO:0000256" key="1">
    <source>
        <dbReference type="ARBA" id="ARBA00004123"/>
    </source>
</evidence>
<evidence type="ECO:0000256" key="5">
    <source>
        <dbReference type="ARBA" id="ARBA00023054"/>
    </source>
</evidence>
<dbReference type="PIRSF" id="PIRSF025218">
    <property type="entry name" value="DUF1423_pln"/>
    <property type="match status" value="1"/>
</dbReference>
<dbReference type="Pfam" id="PF07227">
    <property type="entry name" value="PHD_Oberon"/>
    <property type="match status" value="1"/>
</dbReference>
<feature type="region of interest" description="Disordered" evidence="8">
    <location>
        <begin position="1"/>
        <end position="98"/>
    </location>
</feature>
<dbReference type="GO" id="GO:0010071">
    <property type="term" value="P:root meristem specification"/>
    <property type="evidence" value="ECO:0000318"/>
    <property type="project" value="GO_Central"/>
</dbReference>
<evidence type="ECO:0000256" key="6">
    <source>
        <dbReference type="ARBA" id="ARBA00023242"/>
    </source>
</evidence>
<evidence type="ECO:0000256" key="4">
    <source>
        <dbReference type="ARBA" id="ARBA00022833"/>
    </source>
</evidence>
<dbReference type="GO" id="GO:0008270">
    <property type="term" value="F:zinc ion binding"/>
    <property type="evidence" value="ECO:0007669"/>
    <property type="project" value="UniProtKB-KW"/>
</dbReference>
<dbReference type="GO" id="GO:0010078">
    <property type="term" value="P:maintenance of root meristem identity"/>
    <property type="evidence" value="ECO:0000318"/>
    <property type="project" value="GO_Central"/>
</dbReference>
<dbReference type="GO" id="GO:0005634">
    <property type="term" value="C:nucleus"/>
    <property type="evidence" value="ECO:0000318"/>
    <property type="project" value="GO_Central"/>
</dbReference>
<dbReference type="InterPro" id="IPR032881">
    <property type="entry name" value="Oberon-like_PHD"/>
</dbReference>
<feature type="region of interest" description="Disordered" evidence="8">
    <location>
        <begin position="623"/>
        <end position="654"/>
    </location>
</feature>
<accession>W1PS17</accession>